<gene>
    <name evidence="1" type="ORF">SKAU_G00372470</name>
</gene>
<reference evidence="1" key="1">
    <citation type="journal article" date="2023" name="Science">
        <title>Genome structures resolve the early diversification of teleost fishes.</title>
        <authorList>
            <person name="Parey E."/>
            <person name="Louis A."/>
            <person name="Montfort J."/>
            <person name="Bouchez O."/>
            <person name="Roques C."/>
            <person name="Iampietro C."/>
            <person name="Lluch J."/>
            <person name="Castinel A."/>
            <person name="Donnadieu C."/>
            <person name="Desvignes T."/>
            <person name="Floi Bucao C."/>
            <person name="Jouanno E."/>
            <person name="Wen M."/>
            <person name="Mejri S."/>
            <person name="Dirks R."/>
            <person name="Jansen H."/>
            <person name="Henkel C."/>
            <person name="Chen W.J."/>
            <person name="Zahm M."/>
            <person name="Cabau C."/>
            <person name="Klopp C."/>
            <person name="Thompson A.W."/>
            <person name="Robinson-Rechavi M."/>
            <person name="Braasch I."/>
            <person name="Lecointre G."/>
            <person name="Bobe J."/>
            <person name="Postlethwait J.H."/>
            <person name="Berthelot C."/>
            <person name="Roest Crollius H."/>
            <person name="Guiguen Y."/>
        </authorList>
    </citation>
    <scope>NUCLEOTIDE SEQUENCE</scope>
    <source>
        <strain evidence="1">WJC10195</strain>
    </source>
</reference>
<dbReference type="EMBL" id="JAINUF010000018">
    <property type="protein sequence ID" value="KAJ8338281.1"/>
    <property type="molecule type" value="Genomic_DNA"/>
</dbReference>
<sequence>MSFQLEIASLATVEISDDLSEERWDKPMRVLSALRIAHRLRPGETKTYVCAGGEGVHAGSEREKAGYVFVWPLTFEALWSCALQHCLTSELDLKENVLIDAPLFHSIPPLCSILTGLQAPNTV</sequence>
<name>A0A9Q1IG40_SYNKA</name>
<evidence type="ECO:0000313" key="1">
    <source>
        <dbReference type="EMBL" id="KAJ8338281.1"/>
    </source>
</evidence>
<dbReference type="AlphaFoldDB" id="A0A9Q1IG40"/>
<dbReference type="Proteomes" id="UP001152622">
    <property type="component" value="Chromosome 18"/>
</dbReference>
<comment type="caution">
    <text evidence="1">The sequence shown here is derived from an EMBL/GenBank/DDBJ whole genome shotgun (WGS) entry which is preliminary data.</text>
</comment>
<protein>
    <submittedName>
        <fullName evidence="1">Uncharacterized protein</fullName>
    </submittedName>
</protein>
<organism evidence="1 2">
    <name type="scientific">Synaphobranchus kaupii</name>
    <name type="common">Kaup's arrowtooth eel</name>
    <dbReference type="NCBI Taxonomy" id="118154"/>
    <lineage>
        <taxon>Eukaryota</taxon>
        <taxon>Metazoa</taxon>
        <taxon>Chordata</taxon>
        <taxon>Craniata</taxon>
        <taxon>Vertebrata</taxon>
        <taxon>Euteleostomi</taxon>
        <taxon>Actinopterygii</taxon>
        <taxon>Neopterygii</taxon>
        <taxon>Teleostei</taxon>
        <taxon>Anguilliformes</taxon>
        <taxon>Synaphobranchidae</taxon>
        <taxon>Synaphobranchus</taxon>
    </lineage>
</organism>
<proteinExistence type="predicted"/>
<accession>A0A9Q1IG40</accession>
<keyword evidence="2" id="KW-1185">Reference proteome</keyword>
<evidence type="ECO:0000313" key="2">
    <source>
        <dbReference type="Proteomes" id="UP001152622"/>
    </source>
</evidence>